<proteinExistence type="predicted"/>
<dbReference type="KEGG" id="ecor:SAMEA4412678_2049"/>
<sequence>MAGKRQHYIPQFLQRGFTIEKNGAKTWVARVDRNPYQSNIQNVGVEGYFYTKENNIIVDELITKEEEIISKTVNSLKKYDNNTPVSGEVAAKLVAHFEIRTRSLRVNFSQAIKNIVQAISDTFENKTLFYDYLVRKIKRDRKFIKDIIDKVQISNKQKKILTRTIQKDPNLLLYYLPDSVMSIMATQLRQEFSSQIINNKIKEIHLKTLKETIAPEEKINIFSRLNFRIIKTKEILILGDSIVVFINSLGIQKPFYDKDDKIRLLVMPLDSNTYLIGSSDRSHEYSIEEIRNFISSCSLEFFISSDKDIAEKYCKQIGSFASILSRCQADSIIREVLNE</sequence>
<dbReference type="InterPro" id="IPR025332">
    <property type="entry name" value="DUF4238"/>
</dbReference>
<dbReference type="RefSeq" id="WP_003822663.1">
    <property type="nucleotide sequence ID" value="NZ_CP082861.1"/>
</dbReference>
<dbReference type="GeneID" id="60770940"/>
<protein>
    <recommendedName>
        <fullName evidence="3">DUF4238 domain-containing protein</fullName>
    </recommendedName>
</protein>
<dbReference type="EMBL" id="LT906482">
    <property type="protein sequence ID" value="SNW10645.1"/>
    <property type="molecule type" value="Genomic_DNA"/>
</dbReference>
<dbReference type="Pfam" id="PF14022">
    <property type="entry name" value="DUF4238"/>
    <property type="match status" value="1"/>
</dbReference>
<dbReference type="AlphaFoldDB" id="A0A8B4G618"/>
<accession>A0A8B4G618</accession>
<dbReference type="Proteomes" id="UP000215465">
    <property type="component" value="Chromosome 1"/>
</dbReference>
<organism evidence="1 2">
    <name type="scientific">Eikenella corrodens</name>
    <dbReference type="NCBI Taxonomy" id="539"/>
    <lineage>
        <taxon>Bacteria</taxon>
        <taxon>Pseudomonadati</taxon>
        <taxon>Pseudomonadota</taxon>
        <taxon>Betaproteobacteria</taxon>
        <taxon>Neisseriales</taxon>
        <taxon>Neisseriaceae</taxon>
        <taxon>Eikenella</taxon>
    </lineage>
</organism>
<evidence type="ECO:0008006" key="3">
    <source>
        <dbReference type="Google" id="ProtNLM"/>
    </source>
</evidence>
<reference evidence="1 2" key="1">
    <citation type="submission" date="2017-06" db="EMBL/GenBank/DDBJ databases">
        <authorList>
            <consortium name="Pathogen Informatics"/>
        </authorList>
    </citation>
    <scope>NUCLEOTIDE SEQUENCE [LARGE SCALE GENOMIC DNA]</scope>
    <source>
        <strain evidence="1 2">NCTC10596</strain>
    </source>
</reference>
<gene>
    <name evidence="1" type="ORF">SAMEA4412678_02049</name>
</gene>
<evidence type="ECO:0000313" key="2">
    <source>
        <dbReference type="Proteomes" id="UP000215465"/>
    </source>
</evidence>
<evidence type="ECO:0000313" key="1">
    <source>
        <dbReference type="EMBL" id="SNW10645.1"/>
    </source>
</evidence>
<name>A0A8B4G618_EIKCO</name>